<dbReference type="RefSeq" id="XP_039127074.1">
    <property type="nucleotide sequence ID" value="XM_039271140.1"/>
</dbReference>
<evidence type="ECO:0000313" key="3">
    <source>
        <dbReference type="RefSeq" id="XP_039127074.1"/>
    </source>
</evidence>
<name>A0AB40BIZ3_DIOCR</name>
<dbReference type="Pfam" id="PF00078">
    <property type="entry name" value="RVT_1"/>
    <property type="match status" value="1"/>
</dbReference>
<dbReference type="InterPro" id="IPR043502">
    <property type="entry name" value="DNA/RNA_pol_sf"/>
</dbReference>
<organism evidence="2 3">
    <name type="scientific">Dioscorea cayennensis subsp. rotundata</name>
    <name type="common">White Guinea yam</name>
    <name type="synonym">Dioscorea rotundata</name>
    <dbReference type="NCBI Taxonomy" id="55577"/>
    <lineage>
        <taxon>Eukaryota</taxon>
        <taxon>Viridiplantae</taxon>
        <taxon>Streptophyta</taxon>
        <taxon>Embryophyta</taxon>
        <taxon>Tracheophyta</taxon>
        <taxon>Spermatophyta</taxon>
        <taxon>Magnoliopsida</taxon>
        <taxon>Liliopsida</taxon>
        <taxon>Dioscoreales</taxon>
        <taxon>Dioscoreaceae</taxon>
        <taxon>Dioscorea</taxon>
    </lineage>
</organism>
<dbReference type="InterPro" id="IPR043128">
    <property type="entry name" value="Rev_trsase/Diguanyl_cyclase"/>
</dbReference>
<keyword evidence="2" id="KW-1185">Reference proteome</keyword>
<sequence length="162" mass="18743">MRKFILVFFDDILVYSSNWEDHLRHLQTVFETFRRHRLAAKLNKCAFAYPTISNLGHRISGAGVKVDPDKILAVQQWPLPTTVRGLRGFLGLTGYYRRFVPNYASLASPLTDLLRKTAFVWTMEATMAFDALKTALTTTPVLQLPRFDQQFELQTRHLDPRE</sequence>
<reference evidence="3" key="1">
    <citation type="submission" date="2025-08" db="UniProtKB">
        <authorList>
            <consortium name="RefSeq"/>
        </authorList>
    </citation>
    <scope>IDENTIFICATION</scope>
</reference>
<accession>A0AB40BIZ3</accession>
<dbReference type="PANTHER" id="PTHR33064">
    <property type="entry name" value="POL PROTEIN"/>
    <property type="match status" value="1"/>
</dbReference>
<protein>
    <submittedName>
        <fullName evidence="3">Uncharacterized mitochondrial protein AtMg00860-like</fullName>
    </submittedName>
</protein>
<dbReference type="SUPFAM" id="SSF56672">
    <property type="entry name" value="DNA/RNA polymerases"/>
    <property type="match status" value="1"/>
</dbReference>
<dbReference type="Gene3D" id="3.30.70.270">
    <property type="match status" value="2"/>
</dbReference>
<dbReference type="Proteomes" id="UP001515500">
    <property type="component" value="Chromosome 6"/>
</dbReference>
<dbReference type="InterPro" id="IPR051320">
    <property type="entry name" value="Viral_Replic_Matur_Polypro"/>
</dbReference>
<evidence type="ECO:0000313" key="2">
    <source>
        <dbReference type="Proteomes" id="UP001515500"/>
    </source>
</evidence>
<feature type="domain" description="Reverse transcriptase" evidence="1">
    <location>
        <begin position="3"/>
        <end position="59"/>
    </location>
</feature>
<gene>
    <name evidence="3" type="primary">LOC120263274</name>
</gene>
<evidence type="ECO:0000259" key="1">
    <source>
        <dbReference type="Pfam" id="PF00078"/>
    </source>
</evidence>
<dbReference type="GeneID" id="120263274"/>
<proteinExistence type="predicted"/>
<dbReference type="FunFam" id="3.30.70.270:FF:000020">
    <property type="entry name" value="Transposon Tf2-6 polyprotein-like Protein"/>
    <property type="match status" value="1"/>
</dbReference>
<dbReference type="PANTHER" id="PTHR33064:SF37">
    <property type="entry name" value="RIBONUCLEASE H"/>
    <property type="match status" value="1"/>
</dbReference>
<dbReference type="AlphaFoldDB" id="A0AB40BIZ3"/>
<dbReference type="InterPro" id="IPR000477">
    <property type="entry name" value="RT_dom"/>
</dbReference>